<protein>
    <submittedName>
        <fullName evidence="2">Uncharacterized protein</fullName>
    </submittedName>
</protein>
<evidence type="ECO:0000256" key="1">
    <source>
        <dbReference type="SAM" id="MobiDB-lite"/>
    </source>
</evidence>
<evidence type="ECO:0000313" key="2">
    <source>
        <dbReference type="EMBL" id="GII46937.1"/>
    </source>
</evidence>
<keyword evidence="3" id="KW-1185">Reference proteome</keyword>
<feature type="compositionally biased region" description="Basic and acidic residues" evidence="1">
    <location>
        <begin position="10"/>
        <end position="44"/>
    </location>
</feature>
<dbReference type="Proteomes" id="UP000644610">
    <property type="component" value="Unassembled WGS sequence"/>
</dbReference>
<reference evidence="2" key="1">
    <citation type="submission" date="2021-01" db="EMBL/GenBank/DDBJ databases">
        <title>Whole genome shotgun sequence of Planotetraspora silvatica NBRC 100141.</title>
        <authorList>
            <person name="Komaki H."/>
            <person name="Tamura T."/>
        </authorList>
    </citation>
    <scope>NUCLEOTIDE SEQUENCE</scope>
    <source>
        <strain evidence="2">NBRC 100141</strain>
    </source>
</reference>
<sequence>MTRLVSSRLDSTRPDSSGPDRPDSSGPDRPDPSRFDPSRFDASRFDSAAETGILARDSLERRGTLWNKVSRAPPDSCAGIVCCPVAVRLQRGRIGGPESY</sequence>
<organism evidence="2 3">
    <name type="scientific">Planotetraspora silvatica</name>
    <dbReference type="NCBI Taxonomy" id="234614"/>
    <lineage>
        <taxon>Bacteria</taxon>
        <taxon>Bacillati</taxon>
        <taxon>Actinomycetota</taxon>
        <taxon>Actinomycetes</taxon>
        <taxon>Streptosporangiales</taxon>
        <taxon>Streptosporangiaceae</taxon>
        <taxon>Planotetraspora</taxon>
    </lineage>
</organism>
<comment type="caution">
    <text evidence="2">The sequence shown here is derived from an EMBL/GenBank/DDBJ whole genome shotgun (WGS) entry which is preliminary data.</text>
</comment>
<feature type="region of interest" description="Disordered" evidence="1">
    <location>
        <begin position="1"/>
        <end position="47"/>
    </location>
</feature>
<dbReference type="AlphaFoldDB" id="A0A8J3UL16"/>
<dbReference type="EMBL" id="BOOQ01000022">
    <property type="protein sequence ID" value="GII46937.1"/>
    <property type="molecule type" value="Genomic_DNA"/>
</dbReference>
<accession>A0A8J3UL16</accession>
<gene>
    <name evidence="2" type="ORF">Psi02_33610</name>
</gene>
<name>A0A8J3UL16_9ACTN</name>
<proteinExistence type="predicted"/>
<evidence type="ECO:0000313" key="3">
    <source>
        <dbReference type="Proteomes" id="UP000644610"/>
    </source>
</evidence>